<dbReference type="AlphaFoldDB" id="A0A9N8WR35"/>
<dbReference type="GO" id="GO:0005840">
    <property type="term" value="C:ribosome"/>
    <property type="evidence" value="ECO:0007669"/>
    <property type="project" value="UniProtKB-KW"/>
</dbReference>
<evidence type="ECO:0000259" key="6">
    <source>
        <dbReference type="SMART" id="SM01403"/>
    </source>
</evidence>
<dbReference type="InterPro" id="IPR036838">
    <property type="entry name" value="Ribosomal_uS10_dom_sf"/>
</dbReference>
<dbReference type="OrthoDB" id="366214at2759"/>
<evidence type="ECO:0000256" key="2">
    <source>
        <dbReference type="ARBA" id="ARBA00022980"/>
    </source>
</evidence>
<dbReference type="HAMAP" id="MF_00508">
    <property type="entry name" value="Ribosomal_uS10"/>
    <property type="match status" value="1"/>
</dbReference>
<dbReference type="SMART" id="SM01403">
    <property type="entry name" value="Ribosomal_S10"/>
    <property type="match status" value="1"/>
</dbReference>
<evidence type="ECO:0000256" key="1">
    <source>
        <dbReference type="ARBA" id="ARBA00007102"/>
    </source>
</evidence>
<dbReference type="PANTHER" id="PTHR11700">
    <property type="entry name" value="30S RIBOSOMAL PROTEIN S10 FAMILY MEMBER"/>
    <property type="match status" value="1"/>
</dbReference>
<keyword evidence="3" id="KW-0687">Ribonucleoprotein</keyword>
<dbReference type="GO" id="GO:0006412">
    <property type="term" value="P:translation"/>
    <property type="evidence" value="ECO:0007669"/>
    <property type="project" value="InterPro"/>
</dbReference>
<sequence length="219" mass="25760">FRFNIMDKLLRLPSVFLEPARIAPTYNKVVCHLHFRSYIPGPMDFYIDFARRAAYALDMPCSGTVYLPTKTSRWTVIRGPFVHKKSQENFERKTHKRLLVIKDANRPVVERWLWYLTQNCPGGVGMRVTLWEWDELGVGRKMLDEAKGKEERMLLKDVENLNSESGENNKQAHLHLAPQTYKCKLFFWRYIDTFRKENFLAFSFPFTLNPGIGFQPAHV</sequence>
<evidence type="ECO:0000256" key="4">
    <source>
        <dbReference type="ARBA" id="ARBA00035261"/>
    </source>
</evidence>
<reference evidence="7" key="1">
    <citation type="submission" date="2021-06" db="EMBL/GenBank/DDBJ databases">
        <authorList>
            <person name="Kallberg Y."/>
            <person name="Tangrot J."/>
            <person name="Rosling A."/>
        </authorList>
    </citation>
    <scope>NUCLEOTIDE SEQUENCE</scope>
    <source>
        <strain evidence="7">MA453B</strain>
    </source>
</reference>
<proteinExistence type="inferred from homology"/>
<keyword evidence="2" id="KW-0689">Ribosomal protein</keyword>
<dbReference type="Gene3D" id="3.30.70.600">
    <property type="entry name" value="Ribosomal protein S10 domain"/>
    <property type="match status" value="1"/>
</dbReference>
<protein>
    <recommendedName>
        <fullName evidence="4">Small ribosomal subunit protein uS10m</fullName>
    </recommendedName>
    <alternativeName>
        <fullName evidence="5">37S ribosomal protein S10, mitochondrial</fullName>
    </alternativeName>
</protein>
<dbReference type="GO" id="GO:0003735">
    <property type="term" value="F:structural constituent of ribosome"/>
    <property type="evidence" value="ECO:0007669"/>
    <property type="project" value="InterPro"/>
</dbReference>
<evidence type="ECO:0000313" key="8">
    <source>
        <dbReference type="Proteomes" id="UP000789405"/>
    </source>
</evidence>
<comment type="similarity">
    <text evidence="1">Belongs to the universal ribosomal protein uS10 family.</text>
</comment>
<evidence type="ECO:0000313" key="7">
    <source>
        <dbReference type="EMBL" id="CAG8493726.1"/>
    </source>
</evidence>
<dbReference type="Pfam" id="PF00338">
    <property type="entry name" value="Ribosomal_S10"/>
    <property type="match status" value="1"/>
</dbReference>
<dbReference type="Proteomes" id="UP000789405">
    <property type="component" value="Unassembled WGS sequence"/>
</dbReference>
<gene>
    <name evidence="7" type="ORF">DERYTH_LOCUS2545</name>
</gene>
<comment type="caution">
    <text evidence="7">The sequence shown here is derived from an EMBL/GenBank/DDBJ whole genome shotgun (WGS) entry which is preliminary data.</text>
</comment>
<dbReference type="FunFam" id="3.30.70.600:FF:000003">
    <property type="entry name" value="30S ribosomal protein S10"/>
    <property type="match status" value="1"/>
</dbReference>
<feature type="domain" description="Small ribosomal subunit protein uS10" evidence="6">
    <location>
        <begin position="32"/>
        <end position="129"/>
    </location>
</feature>
<accession>A0A9N8WR35</accession>
<feature type="non-terminal residue" evidence="7">
    <location>
        <position position="1"/>
    </location>
</feature>
<dbReference type="EMBL" id="CAJVPY010000823">
    <property type="protein sequence ID" value="CAG8493726.1"/>
    <property type="molecule type" value="Genomic_DNA"/>
</dbReference>
<evidence type="ECO:0000256" key="3">
    <source>
        <dbReference type="ARBA" id="ARBA00023274"/>
    </source>
</evidence>
<dbReference type="InterPro" id="IPR001848">
    <property type="entry name" value="Ribosomal_uS10"/>
</dbReference>
<dbReference type="SUPFAM" id="SSF54999">
    <property type="entry name" value="Ribosomal protein S10"/>
    <property type="match status" value="1"/>
</dbReference>
<dbReference type="InterPro" id="IPR027486">
    <property type="entry name" value="Ribosomal_uS10_dom"/>
</dbReference>
<evidence type="ECO:0000256" key="5">
    <source>
        <dbReference type="ARBA" id="ARBA00042916"/>
    </source>
</evidence>
<dbReference type="PRINTS" id="PR00971">
    <property type="entry name" value="RIBOSOMALS10"/>
</dbReference>
<dbReference type="GO" id="GO:1990904">
    <property type="term" value="C:ribonucleoprotein complex"/>
    <property type="evidence" value="ECO:0007669"/>
    <property type="project" value="UniProtKB-KW"/>
</dbReference>
<name>A0A9N8WR35_9GLOM</name>
<organism evidence="7 8">
    <name type="scientific">Dentiscutata erythropus</name>
    <dbReference type="NCBI Taxonomy" id="1348616"/>
    <lineage>
        <taxon>Eukaryota</taxon>
        <taxon>Fungi</taxon>
        <taxon>Fungi incertae sedis</taxon>
        <taxon>Mucoromycota</taxon>
        <taxon>Glomeromycotina</taxon>
        <taxon>Glomeromycetes</taxon>
        <taxon>Diversisporales</taxon>
        <taxon>Gigasporaceae</taxon>
        <taxon>Dentiscutata</taxon>
    </lineage>
</organism>
<keyword evidence="8" id="KW-1185">Reference proteome</keyword>